<keyword evidence="1" id="KW-1133">Transmembrane helix</keyword>
<gene>
    <name evidence="3" type="ORF">BN509_01552</name>
</gene>
<accession>R6CG64</accession>
<evidence type="ECO:0000259" key="2">
    <source>
        <dbReference type="Pfam" id="PF06580"/>
    </source>
</evidence>
<reference evidence="3" key="1">
    <citation type="submission" date="2012-11" db="EMBL/GenBank/DDBJ databases">
        <title>Dependencies among metagenomic species, viruses, plasmids and units of genetic variation.</title>
        <authorList>
            <person name="Nielsen H.B."/>
            <person name="Almeida M."/>
            <person name="Juncker A.S."/>
            <person name="Rasmussen S."/>
            <person name="Li J."/>
            <person name="Sunagawa S."/>
            <person name="Plichta D."/>
            <person name="Gautier L."/>
            <person name="Le Chatelier E."/>
            <person name="Peletier E."/>
            <person name="Bonde I."/>
            <person name="Nielsen T."/>
            <person name="Manichanh C."/>
            <person name="Arumugam M."/>
            <person name="Batto J."/>
            <person name="Santos M.B.Q.D."/>
            <person name="Blom N."/>
            <person name="Borruel N."/>
            <person name="Burgdorf K.S."/>
            <person name="Boumezbeur F."/>
            <person name="Casellas F."/>
            <person name="Dore J."/>
            <person name="Guarner F."/>
            <person name="Hansen T."/>
            <person name="Hildebrand F."/>
            <person name="Kaas R.S."/>
            <person name="Kennedy S."/>
            <person name="Kristiansen K."/>
            <person name="Kultima J.R."/>
            <person name="Leonard P."/>
            <person name="Levenez F."/>
            <person name="Lund O."/>
            <person name="Moumen B."/>
            <person name="Le Paslier D."/>
            <person name="Pons N."/>
            <person name="Pedersen O."/>
            <person name="Prifti E."/>
            <person name="Qin J."/>
            <person name="Raes J."/>
            <person name="Tap J."/>
            <person name="Tims S."/>
            <person name="Ussery D.W."/>
            <person name="Yamada T."/>
            <person name="MetaHit consortium"/>
            <person name="Renault P."/>
            <person name="Sicheritz-Ponten T."/>
            <person name="Bork P."/>
            <person name="Wang J."/>
            <person name="Brunak S."/>
            <person name="Ehrlich S.D."/>
        </authorList>
    </citation>
    <scope>NUCLEOTIDE SEQUENCE [LARGE SCALE GENOMIC DNA]</scope>
</reference>
<sequence length="698" mass="81934">MKGNKMCRLHLILLYVCLILCTGCISGERKDAHVVTDEWKIKQMELLLENDPGTAMDKMDSLLPYLKDSMSYYRGIVFKSKAYMLMSRIGDASRMLRQAGSFCTSPSEEDKSDLYASVCNMEGNILARQAKFDSARVKFLQAYELYMHTGNKLKRFNVMLNLADAFLREGACDKGALWYHRSLRLADSLGLPKSQCFPVYYGLGQVYMQLHDFERCDFYFDRAGEYYDEMKPYEKGIYLNNRGNSYYYRQDYKTALKYFRRSLAHALAHPEMEYERNLTMINLGEVFLLMNQTDSASYYLSRCRDFFQKEDNNSALYYIDTQLIELALKEGNLSLAKKRLDEAVVPDFVEPNMVHIRNRYLQHYFEESKDYRRAYYYLVENSRIDDSIRSERIKMRTQEIAMKYRRDSILMKKEMLIQQAENKVLHLNQWLYGGEIVLLVFMLIAGAWIAYRSRKRDKEEWMMRNAMTSLRLKNIRNRISPHFIFNVLNREISSLKDRESNHRLYELVKLIRYNLELTESLAVTLAEELDFVKTYIGLEEQVLQPGFEFHIDIDPALDIHRVKIPVMLLQIPVENAVKHALSCKDGIRMLWIEVKKDKDCIKALVRDNGGGFKVKSNSYGTGTGMKVLSQTIQLLNSYNRYPLIMQINNVEIKERGELGCEVKFTIPLDYSYLLGRAKDTNLWKRCIEQLSLMMKRVQ</sequence>
<dbReference type="InterPro" id="IPR019734">
    <property type="entry name" value="TPR_rpt"/>
</dbReference>
<dbReference type="EMBL" id="CBCJ010000066">
    <property type="protein sequence ID" value="CDA70481.1"/>
    <property type="molecule type" value="Genomic_DNA"/>
</dbReference>
<proteinExistence type="predicted"/>
<dbReference type="InterPro" id="IPR050640">
    <property type="entry name" value="Bact_2-comp_sensor_kinase"/>
</dbReference>
<dbReference type="Gene3D" id="3.30.565.10">
    <property type="entry name" value="Histidine kinase-like ATPase, C-terminal domain"/>
    <property type="match status" value="1"/>
</dbReference>
<dbReference type="AlphaFoldDB" id="R6CG64"/>
<dbReference type="InterPro" id="IPR011990">
    <property type="entry name" value="TPR-like_helical_dom_sf"/>
</dbReference>
<dbReference type="GO" id="GO:0016020">
    <property type="term" value="C:membrane"/>
    <property type="evidence" value="ECO:0007669"/>
    <property type="project" value="InterPro"/>
</dbReference>
<evidence type="ECO:0000313" key="3">
    <source>
        <dbReference type="EMBL" id="CDA70481.1"/>
    </source>
</evidence>
<dbReference type="GO" id="GO:0000155">
    <property type="term" value="F:phosphorelay sensor kinase activity"/>
    <property type="evidence" value="ECO:0007669"/>
    <property type="project" value="InterPro"/>
</dbReference>
<evidence type="ECO:0000313" key="4">
    <source>
        <dbReference type="Proteomes" id="UP000018362"/>
    </source>
</evidence>
<dbReference type="SUPFAM" id="SSF48452">
    <property type="entry name" value="TPR-like"/>
    <property type="match status" value="1"/>
</dbReference>
<comment type="caution">
    <text evidence="3">The sequence shown here is derived from an EMBL/GenBank/DDBJ whole genome shotgun (WGS) entry which is preliminary data.</text>
</comment>
<dbReference type="SMART" id="SM00028">
    <property type="entry name" value="TPR"/>
    <property type="match status" value="5"/>
</dbReference>
<dbReference type="PANTHER" id="PTHR34220:SF7">
    <property type="entry name" value="SENSOR HISTIDINE KINASE YPDA"/>
    <property type="match status" value="1"/>
</dbReference>
<dbReference type="Pfam" id="PF06580">
    <property type="entry name" value="His_kinase"/>
    <property type="match status" value="1"/>
</dbReference>
<name>R6CG64_9BACT</name>
<dbReference type="InterPro" id="IPR036890">
    <property type="entry name" value="HATPase_C_sf"/>
</dbReference>
<dbReference type="SUPFAM" id="SSF55874">
    <property type="entry name" value="ATPase domain of HSP90 chaperone/DNA topoisomerase II/histidine kinase"/>
    <property type="match status" value="1"/>
</dbReference>
<dbReference type="Proteomes" id="UP000018362">
    <property type="component" value="Unassembled WGS sequence"/>
</dbReference>
<dbReference type="PANTHER" id="PTHR34220">
    <property type="entry name" value="SENSOR HISTIDINE KINASE YPDA"/>
    <property type="match status" value="1"/>
</dbReference>
<organism evidence="3 4">
    <name type="scientific">Phocaeicola coprocola CAG:162</name>
    <dbReference type="NCBI Taxonomy" id="1263040"/>
    <lineage>
        <taxon>Bacteria</taxon>
        <taxon>Pseudomonadati</taxon>
        <taxon>Bacteroidota</taxon>
        <taxon>Bacteroidia</taxon>
        <taxon>Bacteroidales</taxon>
        <taxon>Bacteroidaceae</taxon>
        <taxon>Phocaeicola</taxon>
    </lineage>
</organism>
<dbReference type="Gene3D" id="1.25.40.10">
    <property type="entry name" value="Tetratricopeptide repeat domain"/>
    <property type="match status" value="2"/>
</dbReference>
<feature type="transmembrane region" description="Helical" evidence="1">
    <location>
        <begin position="430"/>
        <end position="451"/>
    </location>
</feature>
<keyword evidence="1" id="KW-0812">Transmembrane</keyword>
<evidence type="ECO:0000256" key="1">
    <source>
        <dbReference type="SAM" id="Phobius"/>
    </source>
</evidence>
<protein>
    <submittedName>
        <fullName evidence="3">Signal transduction histidine kinase LytS</fullName>
    </submittedName>
</protein>
<keyword evidence="3" id="KW-0808">Transferase</keyword>
<keyword evidence="3" id="KW-0418">Kinase</keyword>
<feature type="domain" description="Signal transduction histidine kinase internal region" evidence="2">
    <location>
        <begin position="471"/>
        <end position="540"/>
    </location>
</feature>
<keyword evidence="1" id="KW-0472">Membrane</keyword>
<dbReference type="InterPro" id="IPR010559">
    <property type="entry name" value="Sig_transdc_His_kin_internal"/>
</dbReference>